<feature type="transmembrane region" description="Helical" evidence="8">
    <location>
        <begin position="74"/>
        <end position="107"/>
    </location>
</feature>
<evidence type="ECO:0000256" key="6">
    <source>
        <dbReference type="ARBA" id="ARBA00023136"/>
    </source>
</evidence>
<feature type="transmembrane region" description="Helical" evidence="8">
    <location>
        <begin position="259"/>
        <end position="277"/>
    </location>
</feature>
<feature type="transmembrane region" description="Helical" evidence="8">
    <location>
        <begin position="171"/>
        <end position="190"/>
    </location>
</feature>
<dbReference type="Proteomes" id="UP000199352">
    <property type="component" value="Unassembled WGS sequence"/>
</dbReference>
<proteinExistence type="inferred from homology"/>
<evidence type="ECO:0000313" key="10">
    <source>
        <dbReference type="Proteomes" id="UP000199352"/>
    </source>
</evidence>
<dbReference type="GO" id="GO:0016758">
    <property type="term" value="F:hexosyltransferase activity"/>
    <property type="evidence" value="ECO:0007669"/>
    <property type="project" value="InterPro"/>
</dbReference>
<feature type="transmembrane region" description="Helical" evidence="8">
    <location>
        <begin position="363"/>
        <end position="380"/>
    </location>
</feature>
<accession>A0A1H9G5N5</accession>
<dbReference type="RefSeq" id="WP_089950380.1">
    <property type="nucleotide sequence ID" value="NZ_FOFR01000003.1"/>
</dbReference>
<gene>
    <name evidence="9" type="ORF">SAMN05216188_10387</name>
</gene>
<evidence type="ECO:0000256" key="1">
    <source>
        <dbReference type="ARBA" id="ARBA00004651"/>
    </source>
</evidence>
<evidence type="ECO:0000256" key="4">
    <source>
        <dbReference type="ARBA" id="ARBA00022692"/>
    </source>
</evidence>
<feature type="transmembrane region" description="Helical" evidence="8">
    <location>
        <begin position="9"/>
        <end position="27"/>
    </location>
</feature>
<evidence type="ECO:0000256" key="2">
    <source>
        <dbReference type="ARBA" id="ARBA00022475"/>
    </source>
</evidence>
<keyword evidence="3 9" id="KW-0808">Transferase</keyword>
<feature type="transmembrane region" description="Helical" evidence="8">
    <location>
        <begin position="196"/>
        <end position="217"/>
    </location>
</feature>
<keyword evidence="10" id="KW-1185">Reference proteome</keyword>
<protein>
    <submittedName>
        <fullName evidence="9">Alpha-1,2-mannosyltransferase</fullName>
    </submittedName>
</protein>
<sequence>MQPDRTTKLVVVAWAAVMVATLVHVLLRPPGWSLDLRVYRNGGAALLQDIPLYAEGFAKSLGGPDLPFTYPPIAAVLFSLLAIVPLGVAIFAVAVANLAMLTGLCLIAAHRVLGRGPEAVRWGLGAAAVSSIFDPLRETLWFGQINLLLGVLVMADCLLERTRWWPRGALIGLAAAIKLTPAFFALYFVARRQWKPVFVSIGSFFFFVLLGFVISFADAKEYWTHALLDPSRVGRLTYASNQALRGTLARFGLENGAQVAVWLGLSLLVVGLVWWLAARRGLGDVEAFLVVALGGLLISPVSWGHHWIWIAPALVLLARPALRRLWASWVVVAVFAAGPHWLFPRDNDVERDWNWWQQVVGNLYVITGVAVLVTLAVLAVRERRRTASAAG</sequence>
<dbReference type="EMBL" id="FOFR01000003">
    <property type="protein sequence ID" value="SEQ45343.1"/>
    <property type="molecule type" value="Genomic_DNA"/>
</dbReference>
<evidence type="ECO:0000256" key="8">
    <source>
        <dbReference type="SAM" id="Phobius"/>
    </source>
</evidence>
<dbReference type="InterPro" id="IPR018584">
    <property type="entry name" value="GT87"/>
</dbReference>
<dbReference type="OrthoDB" id="9774600at2"/>
<evidence type="ECO:0000256" key="3">
    <source>
        <dbReference type="ARBA" id="ARBA00022679"/>
    </source>
</evidence>
<dbReference type="GO" id="GO:0005886">
    <property type="term" value="C:plasma membrane"/>
    <property type="evidence" value="ECO:0007669"/>
    <property type="project" value="UniProtKB-SubCell"/>
</dbReference>
<name>A0A1H9G5N5_9PSEU</name>
<keyword evidence="2" id="KW-1003">Cell membrane</keyword>
<evidence type="ECO:0000256" key="5">
    <source>
        <dbReference type="ARBA" id="ARBA00022989"/>
    </source>
</evidence>
<reference evidence="10" key="1">
    <citation type="submission" date="2016-10" db="EMBL/GenBank/DDBJ databases">
        <authorList>
            <person name="Varghese N."/>
            <person name="Submissions S."/>
        </authorList>
    </citation>
    <scope>NUCLEOTIDE SEQUENCE [LARGE SCALE GENOMIC DNA]</scope>
    <source>
        <strain evidence="10">CGMCC 4.3525</strain>
    </source>
</reference>
<dbReference type="Pfam" id="PF09594">
    <property type="entry name" value="GT87"/>
    <property type="match status" value="1"/>
</dbReference>
<feature type="transmembrane region" description="Helical" evidence="8">
    <location>
        <begin position="325"/>
        <end position="343"/>
    </location>
</feature>
<evidence type="ECO:0000256" key="7">
    <source>
        <dbReference type="ARBA" id="ARBA00024033"/>
    </source>
</evidence>
<keyword evidence="4 8" id="KW-0812">Transmembrane</keyword>
<comment type="subcellular location">
    <subcellularLocation>
        <location evidence="1">Cell membrane</location>
        <topology evidence="1">Multi-pass membrane protein</topology>
    </subcellularLocation>
</comment>
<dbReference type="AlphaFoldDB" id="A0A1H9G5N5"/>
<comment type="similarity">
    <text evidence="7">Belongs to the glycosyltransferase 87 family.</text>
</comment>
<organism evidence="9 10">
    <name type="scientific">Lentzea xinjiangensis</name>
    <dbReference type="NCBI Taxonomy" id="402600"/>
    <lineage>
        <taxon>Bacteria</taxon>
        <taxon>Bacillati</taxon>
        <taxon>Actinomycetota</taxon>
        <taxon>Actinomycetes</taxon>
        <taxon>Pseudonocardiales</taxon>
        <taxon>Pseudonocardiaceae</taxon>
        <taxon>Lentzea</taxon>
    </lineage>
</organism>
<dbReference type="STRING" id="402600.SAMN05216188_10387"/>
<feature type="transmembrane region" description="Helical" evidence="8">
    <location>
        <begin position="289"/>
        <end position="318"/>
    </location>
</feature>
<keyword evidence="9" id="KW-0328">Glycosyltransferase</keyword>
<keyword evidence="6 8" id="KW-0472">Membrane</keyword>
<keyword evidence="5 8" id="KW-1133">Transmembrane helix</keyword>
<evidence type="ECO:0000313" key="9">
    <source>
        <dbReference type="EMBL" id="SEQ45343.1"/>
    </source>
</evidence>